<dbReference type="InterPro" id="IPR008965">
    <property type="entry name" value="CBM2/CBM3_carb-bd_dom_sf"/>
</dbReference>
<dbReference type="Gene3D" id="2.60.40.10">
    <property type="entry name" value="Immunoglobulins"/>
    <property type="match status" value="1"/>
</dbReference>
<dbReference type="RefSeq" id="WP_125058050.1">
    <property type="nucleotide sequence ID" value="NZ_BHZD01000001.1"/>
</dbReference>
<protein>
    <submittedName>
        <fullName evidence="5">Sugar hydrolase</fullName>
    </submittedName>
</protein>
<dbReference type="SMART" id="SM00060">
    <property type="entry name" value="FN3"/>
    <property type="match status" value="1"/>
</dbReference>
<dbReference type="GO" id="GO:0030247">
    <property type="term" value="F:polysaccharide binding"/>
    <property type="evidence" value="ECO:0007669"/>
    <property type="project" value="InterPro"/>
</dbReference>
<comment type="caution">
    <text evidence="5">The sequence shown here is derived from an EMBL/GenBank/DDBJ whole genome shotgun (WGS) entry which is preliminary data.</text>
</comment>
<evidence type="ECO:0000313" key="5">
    <source>
        <dbReference type="EMBL" id="GCD48067.1"/>
    </source>
</evidence>
<dbReference type="CDD" id="cd06543">
    <property type="entry name" value="GH18_PF-ChiA-like"/>
    <property type="match status" value="1"/>
</dbReference>
<evidence type="ECO:0000256" key="1">
    <source>
        <dbReference type="ARBA" id="ARBA00023295"/>
    </source>
</evidence>
<organism evidence="5 6">
    <name type="scientific">Streptomyces paromomycinus</name>
    <name type="common">Streptomyces rimosus subsp. paromomycinus</name>
    <dbReference type="NCBI Taxonomy" id="92743"/>
    <lineage>
        <taxon>Bacteria</taxon>
        <taxon>Bacillati</taxon>
        <taxon>Actinomycetota</taxon>
        <taxon>Actinomycetes</taxon>
        <taxon>Kitasatosporales</taxon>
        <taxon>Streptomycetaceae</taxon>
        <taxon>Streptomyces</taxon>
    </lineage>
</organism>
<dbReference type="InterPro" id="IPR013783">
    <property type="entry name" value="Ig-like_fold"/>
</dbReference>
<dbReference type="InterPro" id="IPR012291">
    <property type="entry name" value="CBM2_carb-bd_dom_sf"/>
</dbReference>
<evidence type="ECO:0000256" key="3">
    <source>
        <dbReference type="SAM" id="MobiDB-lite"/>
    </source>
</evidence>
<reference evidence="5 6" key="1">
    <citation type="submission" date="2018-11" db="EMBL/GenBank/DDBJ databases">
        <title>Whole genome sequence of Streptomyces paromomycinus NBRC 15454(T).</title>
        <authorList>
            <person name="Komaki H."/>
            <person name="Tamura T."/>
        </authorList>
    </citation>
    <scope>NUCLEOTIDE SEQUENCE [LARGE SCALE GENOMIC DNA]</scope>
    <source>
        <strain evidence="5 6">NBRC 15454</strain>
    </source>
</reference>
<keyword evidence="5" id="KW-0378">Hydrolase</keyword>
<dbReference type="Gene3D" id="2.60.40.290">
    <property type="match status" value="1"/>
</dbReference>
<feature type="domain" description="Fibronectin type-III" evidence="4">
    <location>
        <begin position="118"/>
        <end position="203"/>
    </location>
</feature>
<keyword evidence="2" id="KW-0119">Carbohydrate metabolism</keyword>
<dbReference type="InterPro" id="IPR017853">
    <property type="entry name" value="GH"/>
</dbReference>
<dbReference type="SUPFAM" id="SSF49265">
    <property type="entry name" value="Fibronectin type III"/>
    <property type="match status" value="1"/>
</dbReference>
<accession>A0A401WFG3</accession>
<dbReference type="PANTHER" id="PTHR42976:SF1">
    <property type="entry name" value="GH18 DOMAIN-CONTAINING PROTEIN-RELATED"/>
    <property type="match status" value="1"/>
</dbReference>
<dbReference type="Pfam" id="PF00041">
    <property type="entry name" value="fn3"/>
    <property type="match status" value="1"/>
</dbReference>
<dbReference type="InterPro" id="IPR036116">
    <property type="entry name" value="FN3_sf"/>
</dbReference>
<dbReference type="EMBL" id="BHZD01000001">
    <property type="protein sequence ID" value="GCD48067.1"/>
    <property type="molecule type" value="Genomic_DNA"/>
</dbReference>
<dbReference type="Gene3D" id="3.20.20.80">
    <property type="entry name" value="Glycosidases"/>
    <property type="match status" value="1"/>
</dbReference>
<keyword evidence="2" id="KW-0624">Polysaccharide degradation</keyword>
<keyword evidence="1" id="KW-0326">Glycosidase</keyword>
<dbReference type="Proteomes" id="UP000286746">
    <property type="component" value="Unassembled WGS sequence"/>
</dbReference>
<evidence type="ECO:0000256" key="2">
    <source>
        <dbReference type="ARBA" id="ARBA00023326"/>
    </source>
</evidence>
<dbReference type="PROSITE" id="PS50853">
    <property type="entry name" value="FN3"/>
    <property type="match status" value="1"/>
</dbReference>
<dbReference type="CDD" id="cd00063">
    <property type="entry name" value="FN3"/>
    <property type="match status" value="1"/>
</dbReference>
<dbReference type="GO" id="GO:0004553">
    <property type="term" value="F:hydrolase activity, hydrolyzing O-glycosyl compounds"/>
    <property type="evidence" value="ECO:0007669"/>
    <property type="project" value="InterPro"/>
</dbReference>
<dbReference type="AlphaFoldDB" id="A0A401WFG3"/>
<evidence type="ECO:0000313" key="6">
    <source>
        <dbReference type="Proteomes" id="UP000286746"/>
    </source>
</evidence>
<dbReference type="InterPro" id="IPR052750">
    <property type="entry name" value="GH18_Chitinase"/>
</dbReference>
<dbReference type="PANTHER" id="PTHR42976">
    <property type="entry name" value="BIFUNCTIONAL CHITINASE/LYSOZYME-RELATED"/>
    <property type="match status" value="1"/>
</dbReference>
<gene>
    <name evidence="5" type="ORF">GKJPGBOP_07863</name>
</gene>
<keyword evidence="6" id="KW-1185">Reference proteome</keyword>
<name>A0A401WFG3_STREY</name>
<dbReference type="GO" id="GO:0000272">
    <property type="term" value="P:polysaccharide catabolic process"/>
    <property type="evidence" value="ECO:0007669"/>
    <property type="project" value="UniProtKB-KW"/>
</dbReference>
<dbReference type="InterPro" id="IPR003961">
    <property type="entry name" value="FN3_dom"/>
</dbReference>
<feature type="region of interest" description="Disordered" evidence="3">
    <location>
        <begin position="190"/>
        <end position="209"/>
    </location>
</feature>
<feature type="compositionally biased region" description="Polar residues" evidence="3">
    <location>
        <begin position="190"/>
        <end position="202"/>
    </location>
</feature>
<dbReference type="SUPFAM" id="SSF49384">
    <property type="entry name" value="Carbohydrate-binding domain"/>
    <property type="match status" value="1"/>
</dbReference>
<evidence type="ECO:0000259" key="4">
    <source>
        <dbReference type="PROSITE" id="PS50853"/>
    </source>
</evidence>
<proteinExistence type="predicted"/>
<sequence length="539" mass="58383">MAKQYVTPEWESPGEWYGTMKATVWNFESEPLVDPEISFRVQSDQNVTNVYGLVWQRSGNVITGRLVPERKIVTPNRGTQEFRLGFSRSMPGPGPLPTEFKINGQSADVPDDTTPPSAPTTLQVDTVGPTQATLSWAPATDNIGVQGYEVTYGGAQPLRVKDETAVLSGLTPTTAYTVRVTAVDLAGNRSDQSQPLEFSTTDKLPDGGPWDMPRAPYVDYMAWPNPSLPQYAQESGVDGFMLGFIVANNNKKLAWAGQDGPDWEVDQSSYGKKDIQQLAATGGKVAFSCGGASGRPLEAVETNVPRIVEQYEAFLRNYGVARIDFDFEGDFLADEAAHLRHTAAISQVLVKHPGLKISYTLPADAQPGEGSAGFSPVGVRFLAKVAAAGIEPGLVNGMLMEFGQSAPPDMYECCVIGLKAMHGQIGSLWPAWDATKTWNRTGATPMFGCNINKRVFTLDNQRSLVEFAHENQLGALSGWDATRDHNQGNPDVQPPCTVGGDQCDTYRCTCVDQRPFDFSKLIALYKNGAGPTIGAQSRG</sequence>
<dbReference type="SUPFAM" id="SSF51445">
    <property type="entry name" value="(Trans)glycosidases"/>
    <property type="match status" value="1"/>
</dbReference>